<dbReference type="EMBL" id="CP006959">
    <property type="protein sequence ID" value="AJK51277.1"/>
    <property type="molecule type" value="Genomic_DNA"/>
</dbReference>
<protein>
    <submittedName>
        <fullName evidence="2">Uncharacterized protein</fullName>
    </submittedName>
</protein>
<dbReference type="KEGG" id="mcai:MCCG_0295"/>
<keyword evidence="3" id="KW-1185">Reference proteome</keyword>
<accession>A0A9N7G8C4</accession>
<proteinExistence type="predicted"/>
<reference evidence="2 3" key="1">
    <citation type="submission" date="2013-12" db="EMBL/GenBank/DDBJ databases">
        <authorList>
            <person name="Wang R."/>
            <person name="Li Y."/>
            <person name="Zheng H."/>
            <person name="Xin J."/>
        </authorList>
    </citation>
    <scope>NUCLEOTIDE SEQUENCE [LARGE SCALE GENOMIC DNA]</scope>
    <source>
        <strain evidence="2 3">87001</strain>
    </source>
</reference>
<dbReference type="Proteomes" id="UP000031910">
    <property type="component" value="Chromosome"/>
</dbReference>
<sequence length="190" mass="22415">MFSTTFLAALNLNNFRFSKRVNLEEQLEQYKLELNNKISSLQSIHNKQISEIKNFKQNQNLLKTISLKELETKINNLENQKQKAILDIDQNNQELIANQNRLAFLTNFKNDYSKKIVELERTKNNNLKEIEQINLEINKLQIEINLLNDQILNNNQTLVNLKNKNNDLKILTTDFEKEITNNNSQIRNTK</sequence>
<feature type="coiled-coil region" evidence="1">
    <location>
        <begin position="20"/>
        <end position="178"/>
    </location>
</feature>
<evidence type="ECO:0000256" key="1">
    <source>
        <dbReference type="SAM" id="Coils"/>
    </source>
</evidence>
<evidence type="ECO:0000313" key="2">
    <source>
        <dbReference type="EMBL" id="AJK51277.1"/>
    </source>
</evidence>
<dbReference type="RefSeq" id="WP_029333269.1">
    <property type="nucleotide sequence ID" value="NZ_CP006959.1"/>
</dbReference>
<dbReference type="AlphaFoldDB" id="A0A9N7G8C4"/>
<keyword evidence="1" id="KW-0175">Coiled coil</keyword>
<organism evidence="2 3">
    <name type="scientific">Mycoplasma capricolum subsp. capripneumoniae 87001</name>
    <dbReference type="NCBI Taxonomy" id="1124992"/>
    <lineage>
        <taxon>Bacteria</taxon>
        <taxon>Bacillati</taxon>
        <taxon>Mycoplasmatota</taxon>
        <taxon>Mollicutes</taxon>
        <taxon>Mycoplasmataceae</taxon>
        <taxon>Mycoplasma</taxon>
    </lineage>
</organism>
<evidence type="ECO:0000313" key="3">
    <source>
        <dbReference type="Proteomes" id="UP000031910"/>
    </source>
</evidence>
<gene>
    <name evidence="2" type="ORF">MCCG_0295</name>
</gene>
<name>A0A9N7G8C4_MYCCC</name>